<organism evidence="1">
    <name type="scientific">Spongospora subterranea</name>
    <dbReference type="NCBI Taxonomy" id="70186"/>
    <lineage>
        <taxon>Eukaryota</taxon>
        <taxon>Sar</taxon>
        <taxon>Rhizaria</taxon>
        <taxon>Endomyxa</taxon>
        <taxon>Phytomyxea</taxon>
        <taxon>Plasmodiophorida</taxon>
        <taxon>Plasmodiophoridae</taxon>
        <taxon>Spongospora</taxon>
    </lineage>
</organism>
<sequence length="102" mass="11725">MTKATVVKSAMIQIYPRCERVWDSICYECILLTTFLAGDSKIALEPIFLRTSFLCPLQTTRTWEEISGPDSRISAVIGILIIRYKSQFPREMLDQGRSVQDY</sequence>
<proteinExistence type="predicted"/>
<protein>
    <submittedName>
        <fullName evidence="1">Uncharacterized protein</fullName>
    </submittedName>
</protein>
<evidence type="ECO:0000313" key="1">
    <source>
        <dbReference type="EMBL" id="CRZ11799.1"/>
    </source>
</evidence>
<accession>A0A0H5RSV7</accession>
<name>A0A0H5RSV7_9EUKA</name>
<dbReference type="AlphaFoldDB" id="A0A0H5RSV7"/>
<reference evidence="1" key="1">
    <citation type="submission" date="2015-04" db="EMBL/GenBank/DDBJ databases">
        <title>The genome sequence of the plant pathogenic Rhizarian Plasmodiophora brassicae reveals insights in its biotrophic life cycle and the origin of chitin synthesis.</title>
        <authorList>
            <person name="Schwelm A."/>
            <person name="Fogelqvist J."/>
            <person name="Knaust A."/>
            <person name="Julke S."/>
            <person name="Lilja T."/>
            <person name="Dhandapani V."/>
            <person name="Bonilla-Rosso G."/>
            <person name="Karlsson M."/>
            <person name="Shevchenko A."/>
            <person name="Choi S.R."/>
            <person name="Kim H.G."/>
            <person name="Park J.Y."/>
            <person name="Lim Y.P."/>
            <person name="Ludwig-Muller J."/>
            <person name="Dixelius C."/>
        </authorList>
    </citation>
    <scope>NUCLEOTIDE SEQUENCE</scope>
    <source>
        <tissue evidence="1">Potato root galls</tissue>
    </source>
</reference>
<dbReference type="EMBL" id="HACM01011357">
    <property type="protein sequence ID" value="CRZ11799.1"/>
    <property type="molecule type" value="Transcribed_RNA"/>
</dbReference>